<dbReference type="Pfam" id="PF01370">
    <property type="entry name" value="Epimerase"/>
    <property type="match status" value="1"/>
</dbReference>
<dbReference type="AlphaFoldDB" id="A0A4V6PFP3"/>
<name>A0A4V6PFP3_9BACT</name>
<dbReference type="Proteomes" id="UP000294850">
    <property type="component" value="Unassembled WGS sequence"/>
</dbReference>
<sequence>MSERVLITGASGFIGQHLVQVALEKGFEVHAAVRPSSEISNLQELGNRAKSENKGSLVFVNLNFGSEESLLTVLEQGVYSYIIHAAGATRAKSMDAYNLVNADYTLNLAKAAISVSVPLKRFVFLSSLAAVGPIDYDSKDAITEQTLPKPVTSYGKSKQLAENYLSGLKDLPLTIIRPTAVYGPGEKDILILFQTLNKGLDLYIGKDPQRLSFVYVKDLVAATFAALSEQSERHNVYNISDGKEYDRYKLADLFKKLSIKNPVRIHLPLAIIELTASLLEAFSVFSKNTPVLNKEKINELTAANWYCSIDAARNRLKYEPEYNLEKGLAETLSWYKENNWL</sequence>
<evidence type="ECO:0000313" key="3">
    <source>
        <dbReference type="Proteomes" id="UP000294850"/>
    </source>
</evidence>
<dbReference type="Gene3D" id="3.40.50.720">
    <property type="entry name" value="NAD(P)-binding Rossmann-like Domain"/>
    <property type="match status" value="1"/>
</dbReference>
<dbReference type="InterPro" id="IPR050177">
    <property type="entry name" value="Lipid_A_modif_metabolic_enz"/>
</dbReference>
<protein>
    <submittedName>
        <fullName evidence="2">NAD(P)-dependent oxidoreductase</fullName>
    </submittedName>
</protein>
<dbReference type="RefSeq" id="WP_131961155.1">
    <property type="nucleotide sequence ID" value="NZ_SMFL01000012.1"/>
</dbReference>
<dbReference type="InterPro" id="IPR036291">
    <property type="entry name" value="NAD(P)-bd_dom_sf"/>
</dbReference>
<reference evidence="2 3" key="1">
    <citation type="submission" date="2019-03" db="EMBL/GenBank/DDBJ databases">
        <title>Dyadobacter AR-3-6 sp. nov., isolated from arctic soil.</title>
        <authorList>
            <person name="Chaudhary D.K."/>
        </authorList>
    </citation>
    <scope>NUCLEOTIDE SEQUENCE [LARGE SCALE GENOMIC DNA]</scope>
    <source>
        <strain evidence="2 3">AR-3-6</strain>
    </source>
</reference>
<dbReference type="SUPFAM" id="SSF51735">
    <property type="entry name" value="NAD(P)-binding Rossmann-fold domains"/>
    <property type="match status" value="1"/>
</dbReference>
<dbReference type="EMBL" id="SMFL01000012">
    <property type="protein sequence ID" value="TDE11308.1"/>
    <property type="molecule type" value="Genomic_DNA"/>
</dbReference>
<dbReference type="PANTHER" id="PTHR43245">
    <property type="entry name" value="BIFUNCTIONAL POLYMYXIN RESISTANCE PROTEIN ARNA"/>
    <property type="match status" value="1"/>
</dbReference>
<evidence type="ECO:0000313" key="2">
    <source>
        <dbReference type="EMBL" id="TDE11308.1"/>
    </source>
</evidence>
<keyword evidence="3" id="KW-1185">Reference proteome</keyword>
<dbReference type="InterPro" id="IPR001509">
    <property type="entry name" value="Epimerase_deHydtase"/>
</dbReference>
<organism evidence="2 3">
    <name type="scientific">Dyadobacter psychrotolerans</name>
    <dbReference type="NCBI Taxonomy" id="2541721"/>
    <lineage>
        <taxon>Bacteria</taxon>
        <taxon>Pseudomonadati</taxon>
        <taxon>Bacteroidota</taxon>
        <taxon>Cytophagia</taxon>
        <taxon>Cytophagales</taxon>
        <taxon>Spirosomataceae</taxon>
        <taxon>Dyadobacter</taxon>
    </lineage>
</organism>
<evidence type="ECO:0000259" key="1">
    <source>
        <dbReference type="Pfam" id="PF01370"/>
    </source>
</evidence>
<comment type="caution">
    <text evidence="2">The sequence shown here is derived from an EMBL/GenBank/DDBJ whole genome shotgun (WGS) entry which is preliminary data.</text>
</comment>
<dbReference type="OrthoDB" id="1490291at2"/>
<gene>
    <name evidence="2" type="ORF">E0F88_25690</name>
</gene>
<accession>A0A4V6PFP3</accession>
<proteinExistence type="predicted"/>
<feature type="domain" description="NAD-dependent epimerase/dehydratase" evidence="1">
    <location>
        <begin position="5"/>
        <end position="239"/>
    </location>
</feature>
<dbReference type="PANTHER" id="PTHR43245:SF58">
    <property type="entry name" value="BLL5923 PROTEIN"/>
    <property type="match status" value="1"/>
</dbReference>